<gene>
    <name evidence="5" type="ORF">NYG85_01005</name>
</gene>
<accession>A0ABT7HLX2</accession>
<dbReference type="EC" id="2.7.7.65" evidence="1"/>
<dbReference type="EMBL" id="JANURM010000001">
    <property type="protein sequence ID" value="MDL0087954.1"/>
    <property type="molecule type" value="Genomic_DNA"/>
</dbReference>
<keyword evidence="3" id="KW-0175">Coiled coil</keyword>
<keyword evidence="5" id="KW-0548">Nucleotidyltransferase</keyword>
<keyword evidence="5" id="KW-0808">Transferase</keyword>
<comment type="catalytic activity">
    <reaction evidence="2">
        <text>2 GTP = 3',3'-c-di-GMP + 2 diphosphate</text>
        <dbReference type="Rhea" id="RHEA:24898"/>
        <dbReference type="ChEBI" id="CHEBI:33019"/>
        <dbReference type="ChEBI" id="CHEBI:37565"/>
        <dbReference type="ChEBI" id="CHEBI:58805"/>
        <dbReference type="EC" id="2.7.7.65"/>
    </reaction>
</comment>
<reference evidence="5" key="2">
    <citation type="journal article" date="2023" name="Microorganisms">
        <title>Isolation and Genomic Characteristics of Cat-Borne Campylobacter felis sp. nov. and Sheep-Borne Campylobacter ovis sp. nov.</title>
        <authorList>
            <person name="Wang H."/>
            <person name="Li Y."/>
            <person name="Gu Y."/>
            <person name="Zhou G."/>
            <person name="Chen X."/>
            <person name="Zhang X."/>
            <person name="Shao Z."/>
            <person name="Zhang J."/>
            <person name="Zhang M."/>
        </authorList>
    </citation>
    <scope>NUCLEOTIDE SEQUENCE</scope>
    <source>
        <strain evidence="5">PS10</strain>
    </source>
</reference>
<dbReference type="GO" id="GO:0052621">
    <property type="term" value="F:diguanylate cyclase activity"/>
    <property type="evidence" value="ECO:0007669"/>
    <property type="project" value="UniProtKB-EC"/>
</dbReference>
<feature type="coiled-coil region" evidence="3">
    <location>
        <begin position="330"/>
        <end position="357"/>
    </location>
</feature>
<dbReference type="Proteomes" id="UP001173801">
    <property type="component" value="Unassembled WGS sequence"/>
</dbReference>
<dbReference type="CDD" id="cd01949">
    <property type="entry name" value="GGDEF"/>
    <property type="match status" value="1"/>
</dbReference>
<dbReference type="RefSeq" id="WP_284936722.1">
    <property type="nucleotide sequence ID" value="NZ_JANURM010000001.1"/>
</dbReference>
<dbReference type="Pfam" id="PF00990">
    <property type="entry name" value="GGDEF"/>
    <property type="match status" value="1"/>
</dbReference>
<dbReference type="SUPFAM" id="SSF55073">
    <property type="entry name" value="Nucleotide cyclase"/>
    <property type="match status" value="1"/>
</dbReference>
<evidence type="ECO:0000256" key="2">
    <source>
        <dbReference type="ARBA" id="ARBA00034247"/>
    </source>
</evidence>
<dbReference type="PROSITE" id="PS50887">
    <property type="entry name" value="GGDEF"/>
    <property type="match status" value="1"/>
</dbReference>
<dbReference type="InterPro" id="IPR043128">
    <property type="entry name" value="Rev_trsase/Diguanyl_cyclase"/>
</dbReference>
<dbReference type="Gene3D" id="3.30.70.270">
    <property type="match status" value="1"/>
</dbReference>
<dbReference type="PANTHER" id="PTHR45138:SF9">
    <property type="entry name" value="DIGUANYLATE CYCLASE DGCM-RELATED"/>
    <property type="match status" value="1"/>
</dbReference>
<keyword evidence="6" id="KW-1185">Reference proteome</keyword>
<dbReference type="InterPro" id="IPR050469">
    <property type="entry name" value="Diguanylate_Cyclase"/>
</dbReference>
<reference evidence="5" key="1">
    <citation type="submission" date="2022-08" db="EMBL/GenBank/DDBJ databases">
        <authorList>
            <person name="Wang H."/>
        </authorList>
    </citation>
    <scope>NUCLEOTIDE SEQUENCE</scope>
    <source>
        <strain evidence="5">PS10</strain>
    </source>
</reference>
<dbReference type="InterPro" id="IPR029787">
    <property type="entry name" value="Nucleotide_cyclase"/>
</dbReference>
<sequence>MAAISAAQIVKEALGEIKARQLMLTPENYAEVYNEISTRYGFTTEEKRKIERYISRLSGEFRTQANSVNINSVDEFVAFLIARLNRSSQNNTTIDDDKNFKSLNAFTRRILQAIAMLHNKDAKNLAESSVLLLNKKFEIAKFDEMRERWFDLISDYNDEYLEFLKYYGVRNFDDLKTMMSELDKFLTIQSEKSPFSQVSELVINMLKPSISGQIDTEIDELGKKIKLNPVGLATADMQDEIKRMVAKRIEADRDEIMQKVSTLNDALASIDSKIADIATASLENSQKAHDIKSDIKEIKFDAVSLEQIKGMLLNIATALEMQGRDFVSEMDHKQATISDLQQRVGMLEKELKAAKAESNEDFLTKTATKRALMAELGKIEEAYKRYGIDYSLCFLDIDHFKKINDTYGHDAGDAILSTVSAIFRKYSRSLDFVGRYGGEEFVIILPGINLDNAVKFSDKIRQIVQNFKFIYKDERINVTISVGVATRSLGESETNTLESADKMLYAAKNNGRNQVMPQII</sequence>
<evidence type="ECO:0000256" key="1">
    <source>
        <dbReference type="ARBA" id="ARBA00012528"/>
    </source>
</evidence>
<dbReference type="InterPro" id="IPR000160">
    <property type="entry name" value="GGDEF_dom"/>
</dbReference>
<evidence type="ECO:0000313" key="5">
    <source>
        <dbReference type="EMBL" id="MDL0087954.1"/>
    </source>
</evidence>
<name>A0ABT7HLX2_9BACT</name>
<dbReference type="SMART" id="SM00267">
    <property type="entry name" value="GGDEF"/>
    <property type="match status" value="1"/>
</dbReference>
<protein>
    <recommendedName>
        <fullName evidence="1">diguanylate cyclase</fullName>
        <ecNumber evidence="1">2.7.7.65</ecNumber>
    </recommendedName>
</protein>
<evidence type="ECO:0000256" key="3">
    <source>
        <dbReference type="SAM" id="Coils"/>
    </source>
</evidence>
<evidence type="ECO:0000259" key="4">
    <source>
        <dbReference type="PROSITE" id="PS50887"/>
    </source>
</evidence>
<feature type="domain" description="GGDEF" evidence="4">
    <location>
        <begin position="388"/>
        <end position="520"/>
    </location>
</feature>
<comment type="caution">
    <text evidence="5">The sequence shown here is derived from an EMBL/GenBank/DDBJ whole genome shotgun (WGS) entry which is preliminary data.</text>
</comment>
<dbReference type="PANTHER" id="PTHR45138">
    <property type="entry name" value="REGULATORY COMPONENTS OF SENSORY TRANSDUCTION SYSTEM"/>
    <property type="match status" value="1"/>
</dbReference>
<dbReference type="NCBIfam" id="TIGR00254">
    <property type="entry name" value="GGDEF"/>
    <property type="match status" value="1"/>
</dbReference>
<evidence type="ECO:0000313" key="6">
    <source>
        <dbReference type="Proteomes" id="UP001173801"/>
    </source>
</evidence>
<organism evidence="5 6">
    <name type="scientific">Campylobacter gastrosuis</name>
    <dbReference type="NCBI Taxonomy" id="2974576"/>
    <lineage>
        <taxon>Bacteria</taxon>
        <taxon>Pseudomonadati</taxon>
        <taxon>Campylobacterota</taxon>
        <taxon>Epsilonproteobacteria</taxon>
        <taxon>Campylobacterales</taxon>
        <taxon>Campylobacteraceae</taxon>
        <taxon>Campylobacter</taxon>
    </lineage>
</organism>
<proteinExistence type="predicted"/>